<feature type="region of interest" description="Disordered" evidence="4">
    <location>
        <begin position="241"/>
        <end position="261"/>
    </location>
</feature>
<protein>
    <recommendedName>
        <fullName evidence="5">PH domain-containing protein</fullName>
    </recommendedName>
</protein>
<dbReference type="SUPFAM" id="SSF50729">
    <property type="entry name" value="PH domain-like"/>
    <property type="match status" value="1"/>
</dbReference>
<dbReference type="InterPro" id="IPR001849">
    <property type="entry name" value="PH_domain"/>
</dbReference>
<keyword evidence="2" id="KW-0445">Lipid transport</keyword>
<proteinExistence type="predicted"/>
<dbReference type="Pfam" id="PF00169">
    <property type="entry name" value="PH"/>
    <property type="match status" value="1"/>
</dbReference>
<comment type="caution">
    <text evidence="6">The sequence shown here is derived from an EMBL/GenBank/DDBJ whole genome shotgun (WGS) entry which is preliminary data.</text>
</comment>
<evidence type="ECO:0000256" key="4">
    <source>
        <dbReference type="SAM" id="MobiDB-lite"/>
    </source>
</evidence>
<dbReference type="Proteomes" id="UP000466442">
    <property type="component" value="Unassembled WGS sequence"/>
</dbReference>
<keyword evidence="3" id="KW-0446">Lipid-binding</keyword>
<dbReference type="EMBL" id="WIXP02000007">
    <property type="protein sequence ID" value="KAF6207994.1"/>
    <property type="molecule type" value="Genomic_DNA"/>
</dbReference>
<dbReference type="GO" id="GO:0016020">
    <property type="term" value="C:membrane"/>
    <property type="evidence" value="ECO:0007669"/>
    <property type="project" value="TreeGrafter"/>
</dbReference>
<dbReference type="PROSITE" id="PS50003">
    <property type="entry name" value="PH_DOMAIN"/>
    <property type="match status" value="1"/>
</dbReference>
<dbReference type="CDD" id="cd13291">
    <property type="entry name" value="PH_ORP10_ORP11"/>
    <property type="match status" value="1"/>
</dbReference>
<gene>
    <name evidence="6" type="ORF">GE061_016443</name>
</gene>
<evidence type="ECO:0000256" key="2">
    <source>
        <dbReference type="ARBA" id="ARBA00023055"/>
    </source>
</evidence>
<sequence length="261" mass="29569">MKRSKKKSSISEHLDSVCNISDPRTDMSAEMMCQLYEGQLSKYTNVMKGWQYRWFILDPKTGILSYYLDEKERKQQPRGWVHLEAAVISPSDEDSNTFSVNSSNGESFKLRAQDARARQEWVNRLRAVSQLHASATGQINPLLPSREHLVLQKTGGPSGLQSSSSLALWDAFSAVREHLFHAEQKNFLLIRAMEDLPTTGEFKNVDPDLLMLKASSQAMLTALNQCLFILHQQSQDVFTSIKSKGSSKHDHSSSHSKKKFH</sequence>
<evidence type="ECO:0000256" key="1">
    <source>
        <dbReference type="ARBA" id="ARBA00022448"/>
    </source>
</evidence>
<keyword evidence="7" id="KW-1185">Reference proteome</keyword>
<dbReference type="GO" id="GO:0005829">
    <property type="term" value="C:cytosol"/>
    <property type="evidence" value="ECO:0007669"/>
    <property type="project" value="TreeGrafter"/>
</dbReference>
<reference evidence="6" key="1">
    <citation type="journal article" date="2021" name="Mol. Ecol. Resour.">
        <title>Apolygus lucorum genome provides insights into omnivorousness and mesophyll feeding.</title>
        <authorList>
            <person name="Liu Y."/>
            <person name="Liu H."/>
            <person name="Wang H."/>
            <person name="Huang T."/>
            <person name="Liu B."/>
            <person name="Yang B."/>
            <person name="Yin L."/>
            <person name="Li B."/>
            <person name="Zhang Y."/>
            <person name="Zhang S."/>
            <person name="Jiang F."/>
            <person name="Zhang X."/>
            <person name="Ren Y."/>
            <person name="Wang B."/>
            <person name="Wang S."/>
            <person name="Lu Y."/>
            <person name="Wu K."/>
            <person name="Fan W."/>
            <person name="Wang G."/>
        </authorList>
    </citation>
    <scope>NUCLEOTIDE SEQUENCE</scope>
    <source>
        <strain evidence="6">12Hb</strain>
    </source>
</reference>
<dbReference type="AlphaFoldDB" id="A0A8S9XHH2"/>
<dbReference type="InterPro" id="IPR000648">
    <property type="entry name" value="Oxysterol-bd"/>
</dbReference>
<dbReference type="PANTHER" id="PTHR10972:SF141">
    <property type="entry name" value="OXYSTEROL-BINDING PROTEIN"/>
    <property type="match status" value="1"/>
</dbReference>
<evidence type="ECO:0000259" key="5">
    <source>
        <dbReference type="PROSITE" id="PS50003"/>
    </source>
</evidence>
<dbReference type="PANTHER" id="PTHR10972">
    <property type="entry name" value="OXYSTEROL-BINDING PROTEIN-RELATED"/>
    <property type="match status" value="1"/>
</dbReference>
<evidence type="ECO:0000313" key="6">
    <source>
        <dbReference type="EMBL" id="KAF6207994.1"/>
    </source>
</evidence>
<dbReference type="OrthoDB" id="48057at2759"/>
<accession>A0A8S9XHH2</accession>
<organism evidence="6 7">
    <name type="scientific">Apolygus lucorum</name>
    <name type="common">Small green plant bug</name>
    <name type="synonym">Lygocoris lucorum</name>
    <dbReference type="NCBI Taxonomy" id="248454"/>
    <lineage>
        <taxon>Eukaryota</taxon>
        <taxon>Metazoa</taxon>
        <taxon>Ecdysozoa</taxon>
        <taxon>Arthropoda</taxon>
        <taxon>Hexapoda</taxon>
        <taxon>Insecta</taxon>
        <taxon>Pterygota</taxon>
        <taxon>Neoptera</taxon>
        <taxon>Paraneoptera</taxon>
        <taxon>Hemiptera</taxon>
        <taxon>Heteroptera</taxon>
        <taxon>Panheteroptera</taxon>
        <taxon>Cimicomorpha</taxon>
        <taxon>Miridae</taxon>
        <taxon>Mirini</taxon>
        <taxon>Apolygus</taxon>
    </lineage>
</organism>
<dbReference type="GO" id="GO:0032934">
    <property type="term" value="F:sterol binding"/>
    <property type="evidence" value="ECO:0007669"/>
    <property type="project" value="TreeGrafter"/>
</dbReference>
<feature type="domain" description="PH" evidence="5">
    <location>
        <begin position="33"/>
        <end position="130"/>
    </location>
</feature>
<dbReference type="SMART" id="SM00233">
    <property type="entry name" value="PH"/>
    <property type="match status" value="1"/>
</dbReference>
<dbReference type="InterPro" id="IPR011993">
    <property type="entry name" value="PH-like_dom_sf"/>
</dbReference>
<evidence type="ECO:0000313" key="7">
    <source>
        <dbReference type="Proteomes" id="UP000466442"/>
    </source>
</evidence>
<name>A0A8S9XHH2_APOLU</name>
<dbReference type="GO" id="GO:0006869">
    <property type="term" value="P:lipid transport"/>
    <property type="evidence" value="ECO:0007669"/>
    <property type="project" value="UniProtKB-KW"/>
</dbReference>
<evidence type="ECO:0000256" key="3">
    <source>
        <dbReference type="ARBA" id="ARBA00023121"/>
    </source>
</evidence>
<keyword evidence="1" id="KW-0813">Transport</keyword>
<dbReference type="Gene3D" id="2.30.29.30">
    <property type="entry name" value="Pleckstrin-homology domain (PH domain)/Phosphotyrosine-binding domain (PTB)"/>
    <property type="match status" value="1"/>
</dbReference>